<feature type="compositionally biased region" description="Low complexity" evidence="4">
    <location>
        <begin position="1"/>
        <end position="17"/>
    </location>
</feature>
<keyword evidence="2" id="KW-0863">Zinc-finger</keyword>
<keyword evidence="6" id="KW-1185">Reference proteome</keyword>
<dbReference type="InterPro" id="IPR013083">
    <property type="entry name" value="Znf_RING/FYVE/PHD"/>
</dbReference>
<reference evidence="5 6" key="1">
    <citation type="submission" date="2017-03" db="EMBL/GenBank/DDBJ databases">
        <title>Genomes of endolithic fungi from Antarctica.</title>
        <authorList>
            <person name="Coleine C."/>
            <person name="Masonjones S."/>
            <person name="Stajich J.E."/>
        </authorList>
    </citation>
    <scope>NUCLEOTIDE SEQUENCE [LARGE SCALE GENOMIC DNA]</scope>
    <source>
        <strain evidence="5 6">CCFEE 6315</strain>
    </source>
</reference>
<sequence>MSDPTTPTSTPRKSPATGSAKKGGLAIKSCPSDIADELVACDCHDKAGRPGPDQMGVVCVFCNKWHHIICMLGANYTFTNSDTKHGYKCRVCRQARRSEAAKKGYDKIHGAGSASSTATKSTPPKSTPTKSAPASNIPVNNYVAQNTLADTLSAESTAPMGPPPKGTTSKKPTRKLLAPRKTAPSLPPKRKPRRKLTANNVAQSLLERHMGFQRASSRTSKVVDYNEDAIEEDDEEEEEEQEEEDEKIEDVEMADINAASGDDDNTAPPALQTPPPMEPIASAHAATPPIPPPRESSPLPKSAEEAIQKWQSSIEKAGKENIAVNLKTPLELRTPRQADDDFCTCPDGACQDIHAYIFCNGCTQWLHKTCMFRGPEPEGRARQDHLCKTCLKAKAARHAHLLKLHRDRAQALAKQQEQQILSFTAHTLWPLYCDLPAGEANPTVLELTSLHLTPTGRLAPVHPAPNSFVLQVGNAIVAMLKAVPGEVLRGFKGPGGRALGWERESLVGWRSLAVWSLHHGVPRGDRGALGVWGEVLGLVEKGRVWKG</sequence>
<feature type="compositionally biased region" description="Low complexity" evidence="4">
    <location>
        <begin position="113"/>
        <end position="135"/>
    </location>
</feature>
<evidence type="ECO:0000256" key="3">
    <source>
        <dbReference type="ARBA" id="ARBA00022833"/>
    </source>
</evidence>
<keyword evidence="3" id="KW-0862">Zinc</keyword>
<dbReference type="PROSITE" id="PS01359">
    <property type="entry name" value="ZF_PHD_1"/>
    <property type="match status" value="1"/>
</dbReference>
<feature type="region of interest" description="Disordered" evidence="4">
    <location>
        <begin position="154"/>
        <end position="300"/>
    </location>
</feature>
<comment type="caution">
    <text evidence="5">The sequence shown here is derived from an EMBL/GenBank/DDBJ whole genome shotgun (WGS) entry which is preliminary data.</text>
</comment>
<dbReference type="Gene3D" id="3.30.40.10">
    <property type="entry name" value="Zinc/RING finger domain, C3HC4 (zinc finger)"/>
    <property type="match status" value="1"/>
</dbReference>
<dbReference type="AlphaFoldDB" id="A0A4U0TMS9"/>
<keyword evidence="1" id="KW-0479">Metal-binding</keyword>
<dbReference type="InterPro" id="IPR019786">
    <property type="entry name" value="Zinc_finger_PHD-type_CS"/>
</dbReference>
<evidence type="ECO:0000256" key="4">
    <source>
        <dbReference type="SAM" id="MobiDB-lite"/>
    </source>
</evidence>
<feature type="region of interest" description="Disordered" evidence="4">
    <location>
        <begin position="101"/>
        <end position="139"/>
    </location>
</feature>
<evidence type="ECO:0000313" key="5">
    <source>
        <dbReference type="EMBL" id="TKA23035.1"/>
    </source>
</evidence>
<evidence type="ECO:0000256" key="1">
    <source>
        <dbReference type="ARBA" id="ARBA00022723"/>
    </source>
</evidence>
<dbReference type="Proteomes" id="UP000308549">
    <property type="component" value="Unassembled WGS sequence"/>
</dbReference>
<feature type="region of interest" description="Disordered" evidence="4">
    <location>
        <begin position="1"/>
        <end position="24"/>
    </location>
</feature>
<evidence type="ECO:0000256" key="2">
    <source>
        <dbReference type="ARBA" id="ARBA00022771"/>
    </source>
</evidence>
<dbReference type="OrthoDB" id="3833120at2759"/>
<dbReference type="EMBL" id="NAJL01000062">
    <property type="protein sequence ID" value="TKA23035.1"/>
    <property type="molecule type" value="Genomic_DNA"/>
</dbReference>
<protein>
    <recommendedName>
        <fullName evidence="7">PHD-type domain-containing protein</fullName>
    </recommendedName>
</protein>
<organism evidence="5 6">
    <name type="scientific">Salinomyces thailandicus</name>
    <dbReference type="NCBI Taxonomy" id="706561"/>
    <lineage>
        <taxon>Eukaryota</taxon>
        <taxon>Fungi</taxon>
        <taxon>Dikarya</taxon>
        <taxon>Ascomycota</taxon>
        <taxon>Pezizomycotina</taxon>
        <taxon>Dothideomycetes</taxon>
        <taxon>Dothideomycetidae</taxon>
        <taxon>Mycosphaerellales</taxon>
        <taxon>Teratosphaeriaceae</taxon>
        <taxon>Salinomyces</taxon>
    </lineage>
</organism>
<name>A0A4U0TMS9_9PEZI</name>
<dbReference type="GO" id="GO:0008270">
    <property type="term" value="F:zinc ion binding"/>
    <property type="evidence" value="ECO:0007669"/>
    <property type="project" value="UniProtKB-KW"/>
</dbReference>
<dbReference type="InterPro" id="IPR011011">
    <property type="entry name" value="Znf_FYVE_PHD"/>
</dbReference>
<feature type="compositionally biased region" description="Acidic residues" evidence="4">
    <location>
        <begin position="225"/>
        <end position="253"/>
    </location>
</feature>
<evidence type="ECO:0008006" key="7">
    <source>
        <dbReference type="Google" id="ProtNLM"/>
    </source>
</evidence>
<proteinExistence type="predicted"/>
<gene>
    <name evidence="5" type="ORF">B0A50_07253</name>
</gene>
<accession>A0A4U0TMS9</accession>
<evidence type="ECO:0000313" key="6">
    <source>
        <dbReference type="Proteomes" id="UP000308549"/>
    </source>
</evidence>
<dbReference type="SUPFAM" id="SSF57903">
    <property type="entry name" value="FYVE/PHD zinc finger"/>
    <property type="match status" value="2"/>
</dbReference>